<accession>A0AAV7MNP9</accession>
<sequence length="116" mass="11388">MECAGRRGRKSGVSAAGGRILVKVPGAASAVGQGEGVFPLIWCTCGHGGLCGKGSPHRAEKAWSAPVSEGPEAPGTAASLLLVVVACGGAKIIDGALGGRCRPPDPLSTGSPEVET</sequence>
<reference evidence="1" key="1">
    <citation type="journal article" date="2022" name="bioRxiv">
        <title>Sequencing and chromosome-scale assembly of the giantPleurodeles waltlgenome.</title>
        <authorList>
            <person name="Brown T."/>
            <person name="Elewa A."/>
            <person name="Iarovenko S."/>
            <person name="Subramanian E."/>
            <person name="Araus A.J."/>
            <person name="Petzold A."/>
            <person name="Susuki M."/>
            <person name="Suzuki K.-i.T."/>
            <person name="Hayashi T."/>
            <person name="Toyoda A."/>
            <person name="Oliveira C."/>
            <person name="Osipova E."/>
            <person name="Leigh N.D."/>
            <person name="Simon A."/>
            <person name="Yun M.H."/>
        </authorList>
    </citation>
    <scope>NUCLEOTIDE SEQUENCE</scope>
    <source>
        <strain evidence="1">20211129_DDA</strain>
        <tissue evidence="1">Liver</tissue>
    </source>
</reference>
<dbReference type="AlphaFoldDB" id="A0AAV7MNP9"/>
<comment type="caution">
    <text evidence="1">The sequence shown here is derived from an EMBL/GenBank/DDBJ whole genome shotgun (WGS) entry which is preliminary data.</text>
</comment>
<gene>
    <name evidence="1" type="ORF">NDU88_001534</name>
</gene>
<keyword evidence="2" id="KW-1185">Reference proteome</keyword>
<organism evidence="1 2">
    <name type="scientific">Pleurodeles waltl</name>
    <name type="common">Iberian ribbed newt</name>
    <dbReference type="NCBI Taxonomy" id="8319"/>
    <lineage>
        <taxon>Eukaryota</taxon>
        <taxon>Metazoa</taxon>
        <taxon>Chordata</taxon>
        <taxon>Craniata</taxon>
        <taxon>Vertebrata</taxon>
        <taxon>Euteleostomi</taxon>
        <taxon>Amphibia</taxon>
        <taxon>Batrachia</taxon>
        <taxon>Caudata</taxon>
        <taxon>Salamandroidea</taxon>
        <taxon>Salamandridae</taxon>
        <taxon>Pleurodelinae</taxon>
        <taxon>Pleurodeles</taxon>
    </lineage>
</organism>
<dbReference type="Proteomes" id="UP001066276">
    <property type="component" value="Chromosome 9"/>
</dbReference>
<protein>
    <submittedName>
        <fullName evidence="1">Uncharacterized protein</fullName>
    </submittedName>
</protein>
<dbReference type="EMBL" id="JANPWB010000013">
    <property type="protein sequence ID" value="KAJ1104119.1"/>
    <property type="molecule type" value="Genomic_DNA"/>
</dbReference>
<proteinExistence type="predicted"/>
<evidence type="ECO:0000313" key="1">
    <source>
        <dbReference type="EMBL" id="KAJ1104119.1"/>
    </source>
</evidence>
<name>A0AAV7MNP9_PLEWA</name>
<evidence type="ECO:0000313" key="2">
    <source>
        <dbReference type="Proteomes" id="UP001066276"/>
    </source>
</evidence>